<dbReference type="AlphaFoldDB" id="A0A1H6REB6"/>
<accession>A0A1H6REB6</accession>
<gene>
    <name evidence="1" type="ORF">SAMN04487834_100747</name>
</gene>
<sequence length="236" mass="27579">MQTIRKKIHYQLPYTLEKAHMEHMDLVGNRLRILFEDGYYKGEEKLEGKVFFEDVDLEASELTIYKIDGDKIKGKRHDLVKFINKHESFDLEIIEETYNDYLSLYKGIYHKGEKEREFVLSIVHTGHMIYDTEGESVAVNQPVAPKEEPHVEEVAIQEETTFVTPTSADRYLIKNTTREERLRIVKESLGVDVDCEGFDGGLADMYDDYVEGLKELSQINAEFRGHYFKKDEAIKR</sequence>
<evidence type="ECO:0000313" key="2">
    <source>
        <dbReference type="Proteomes" id="UP000183028"/>
    </source>
</evidence>
<dbReference type="STRING" id="322505.SAMN04487836_102114"/>
<evidence type="ECO:0000313" key="1">
    <source>
        <dbReference type="EMBL" id="SEI51594.1"/>
    </source>
</evidence>
<dbReference type="Proteomes" id="UP000183028">
    <property type="component" value="Unassembled WGS sequence"/>
</dbReference>
<proteinExistence type="predicted"/>
<protein>
    <submittedName>
        <fullName evidence="1">Uncharacterized protein</fullName>
    </submittedName>
</protein>
<reference evidence="2" key="1">
    <citation type="submission" date="2016-10" db="EMBL/GenBank/DDBJ databases">
        <authorList>
            <person name="Varghese N."/>
        </authorList>
    </citation>
    <scope>NUCLEOTIDE SEQUENCE [LARGE SCALE GENOMIC DNA]</scope>
    <source>
        <strain evidence="2">DSM 20406</strain>
    </source>
</reference>
<keyword evidence="2" id="KW-1185">Reference proteome</keyword>
<name>A0A1H6REB6_9FIRM</name>
<dbReference type="RefSeq" id="WP_238591227.1">
    <property type="nucleotide sequence ID" value="NZ_FNYK01000007.1"/>
</dbReference>
<dbReference type="EMBL" id="FNYK01000007">
    <property type="protein sequence ID" value="SEI51594.1"/>
    <property type="molecule type" value="Genomic_DNA"/>
</dbReference>
<organism evidence="1 2">
    <name type="scientific">Sharpea azabuensis</name>
    <dbReference type="NCBI Taxonomy" id="322505"/>
    <lineage>
        <taxon>Bacteria</taxon>
        <taxon>Bacillati</taxon>
        <taxon>Bacillota</taxon>
        <taxon>Erysipelotrichia</taxon>
        <taxon>Erysipelotrichales</taxon>
        <taxon>Coprobacillaceae</taxon>
        <taxon>Sharpea</taxon>
    </lineage>
</organism>